<dbReference type="InterPro" id="IPR002196">
    <property type="entry name" value="Glyco_hydro_24"/>
</dbReference>
<dbReference type="InterPro" id="IPR023347">
    <property type="entry name" value="Lysozyme_dom_sf"/>
</dbReference>
<protein>
    <recommendedName>
        <fullName evidence="7">Lysozyme</fullName>
        <ecNumber evidence="7">3.2.1.17</ecNumber>
    </recommendedName>
</protein>
<gene>
    <name evidence="8" type="ORF">GHA01_24280</name>
</gene>
<dbReference type="PANTHER" id="PTHR38107:SF3">
    <property type="entry name" value="LYSOZYME RRRD-RELATED"/>
    <property type="match status" value="1"/>
</dbReference>
<dbReference type="InterPro" id="IPR051018">
    <property type="entry name" value="Bacteriophage_GH24"/>
</dbReference>
<sequence length="146" mass="16384">MNLPTYLIQLVESSEGLRLEPYQDCCGVWTQGYGTTGSRIKPGQAITPEQAQEWLISDLEAIWQAITARSTIQLETYQTAALADFAYNLGINALFKSTLWQLVQANQPINASLEFSKWVYAGKHIEPGLVIRRHKEALIFLGNLNN</sequence>
<dbReference type="InterPro" id="IPR033907">
    <property type="entry name" value="Endolysin_autolysin"/>
</dbReference>
<comment type="similarity">
    <text evidence="7">Belongs to the glycosyl hydrolase 24 family.</text>
</comment>
<evidence type="ECO:0000256" key="1">
    <source>
        <dbReference type="ARBA" id="ARBA00000632"/>
    </source>
</evidence>
<proteinExistence type="inferred from homology"/>
<dbReference type="InterPro" id="IPR034690">
    <property type="entry name" value="Endolysin_T4_type"/>
</dbReference>
<accession>A0ABQ0SH34</accession>
<dbReference type="InterPro" id="IPR023346">
    <property type="entry name" value="Lysozyme-like_dom_sf"/>
</dbReference>
<name>A0ABQ0SH34_NOVHA</name>
<dbReference type="Gene3D" id="1.10.530.40">
    <property type="match status" value="1"/>
</dbReference>
<evidence type="ECO:0000256" key="2">
    <source>
        <dbReference type="ARBA" id="ARBA00022529"/>
    </source>
</evidence>
<keyword evidence="6 7" id="KW-0326">Glycosidase</keyword>
<dbReference type="EC" id="3.2.1.17" evidence="7"/>
<evidence type="ECO:0000313" key="8">
    <source>
        <dbReference type="EMBL" id="GEC64579.1"/>
    </source>
</evidence>
<keyword evidence="5" id="KW-1035">Host cytoplasm</keyword>
<dbReference type="Proteomes" id="UP000319478">
    <property type="component" value="Unassembled WGS sequence"/>
</dbReference>
<dbReference type="CDD" id="cd00737">
    <property type="entry name" value="lyz_endolysin_autolysin"/>
    <property type="match status" value="1"/>
</dbReference>
<evidence type="ECO:0000256" key="6">
    <source>
        <dbReference type="ARBA" id="ARBA00023295"/>
    </source>
</evidence>
<comment type="caution">
    <text evidence="8">The sequence shown here is derived from an EMBL/GenBank/DDBJ whole genome shotgun (WGS) entry which is preliminary data.</text>
</comment>
<evidence type="ECO:0000256" key="5">
    <source>
        <dbReference type="ARBA" id="ARBA00023200"/>
    </source>
</evidence>
<keyword evidence="9" id="KW-1185">Reference proteome</keyword>
<organism evidence="8 9">
    <name type="scientific">Novacetimonas hansenii</name>
    <name type="common">Komagataeibacter hansenii</name>
    <dbReference type="NCBI Taxonomy" id="436"/>
    <lineage>
        <taxon>Bacteria</taxon>
        <taxon>Pseudomonadati</taxon>
        <taxon>Pseudomonadota</taxon>
        <taxon>Alphaproteobacteria</taxon>
        <taxon>Acetobacterales</taxon>
        <taxon>Acetobacteraceae</taxon>
        <taxon>Novacetimonas</taxon>
    </lineage>
</organism>
<evidence type="ECO:0000256" key="7">
    <source>
        <dbReference type="RuleBase" id="RU003788"/>
    </source>
</evidence>
<keyword evidence="3 7" id="KW-0081">Bacteriolytic enzyme</keyword>
<dbReference type="RefSeq" id="WP_048859119.1">
    <property type="nucleotide sequence ID" value="NZ_BJNN01000127.1"/>
</dbReference>
<keyword evidence="2 7" id="KW-0929">Antimicrobial</keyword>
<dbReference type="PANTHER" id="PTHR38107">
    <property type="match status" value="1"/>
</dbReference>
<dbReference type="EMBL" id="BJNN01000127">
    <property type="protein sequence ID" value="GEC64579.1"/>
    <property type="molecule type" value="Genomic_DNA"/>
</dbReference>
<dbReference type="HAMAP" id="MF_04110">
    <property type="entry name" value="ENDOLYSIN_T4"/>
    <property type="match status" value="1"/>
</dbReference>
<dbReference type="SUPFAM" id="SSF53955">
    <property type="entry name" value="Lysozyme-like"/>
    <property type="match status" value="1"/>
</dbReference>
<keyword evidence="4 7" id="KW-0378">Hydrolase</keyword>
<reference evidence="8 9" key="1">
    <citation type="submission" date="2019-06" db="EMBL/GenBank/DDBJ databases">
        <title>Whole genome shotgun sequence of Komagataeibacter hansenii NBRC 14820.</title>
        <authorList>
            <person name="Hosoyama A."/>
            <person name="Uohara A."/>
            <person name="Ohji S."/>
            <person name="Ichikawa N."/>
        </authorList>
    </citation>
    <scope>NUCLEOTIDE SEQUENCE [LARGE SCALE GENOMIC DNA]</scope>
    <source>
        <strain evidence="8 9">NBRC 14820</strain>
    </source>
</reference>
<evidence type="ECO:0000256" key="3">
    <source>
        <dbReference type="ARBA" id="ARBA00022638"/>
    </source>
</evidence>
<evidence type="ECO:0000313" key="9">
    <source>
        <dbReference type="Proteomes" id="UP000319478"/>
    </source>
</evidence>
<evidence type="ECO:0000256" key="4">
    <source>
        <dbReference type="ARBA" id="ARBA00022801"/>
    </source>
</evidence>
<comment type="catalytic activity">
    <reaction evidence="1 7">
        <text>Hydrolysis of (1-&gt;4)-beta-linkages between N-acetylmuramic acid and N-acetyl-D-glucosamine residues in a peptidoglycan and between N-acetyl-D-glucosamine residues in chitodextrins.</text>
        <dbReference type="EC" id="3.2.1.17"/>
    </reaction>
</comment>
<dbReference type="Pfam" id="PF00959">
    <property type="entry name" value="Phage_lysozyme"/>
    <property type="match status" value="1"/>
</dbReference>